<organism evidence="4 5">
    <name type="scientific">Penicillium steckii</name>
    <dbReference type="NCBI Taxonomy" id="303698"/>
    <lineage>
        <taxon>Eukaryota</taxon>
        <taxon>Fungi</taxon>
        <taxon>Dikarya</taxon>
        <taxon>Ascomycota</taxon>
        <taxon>Pezizomycotina</taxon>
        <taxon>Eurotiomycetes</taxon>
        <taxon>Eurotiomycetidae</taxon>
        <taxon>Eurotiales</taxon>
        <taxon>Aspergillaceae</taxon>
        <taxon>Penicillium</taxon>
    </lineage>
</organism>
<dbReference type="Gene3D" id="3.30.160.60">
    <property type="entry name" value="Classic Zinc Finger"/>
    <property type="match status" value="1"/>
</dbReference>
<dbReference type="OrthoDB" id="4363743at2759"/>
<dbReference type="SMART" id="SM00355">
    <property type="entry name" value="ZnF_C2H2"/>
    <property type="match status" value="2"/>
</dbReference>
<dbReference type="AlphaFoldDB" id="A0A1V6TUW5"/>
<comment type="caution">
    <text evidence="4">The sequence shown here is derived from an EMBL/GenBank/DDBJ whole genome shotgun (WGS) entry which is preliminary data.</text>
</comment>
<feature type="compositionally biased region" description="Polar residues" evidence="2">
    <location>
        <begin position="379"/>
        <end position="390"/>
    </location>
</feature>
<keyword evidence="5" id="KW-1185">Reference proteome</keyword>
<dbReference type="PROSITE" id="PS50157">
    <property type="entry name" value="ZINC_FINGER_C2H2_2"/>
    <property type="match status" value="1"/>
</dbReference>
<dbReference type="GO" id="GO:0008270">
    <property type="term" value="F:zinc ion binding"/>
    <property type="evidence" value="ECO:0007669"/>
    <property type="project" value="UniProtKB-KW"/>
</dbReference>
<proteinExistence type="predicted"/>
<dbReference type="Proteomes" id="UP000191285">
    <property type="component" value="Unassembled WGS sequence"/>
</dbReference>
<evidence type="ECO:0000313" key="4">
    <source>
        <dbReference type="EMBL" id="OQE29976.1"/>
    </source>
</evidence>
<keyword evidence="1" id="KW-0479">Metal-binding</keyword>
<feature type="region of interest" description="Disordered" evidence="2">
    <location>
        <begin position="327"/>
        <end position="454"/>
    </location>
</feature>
<gene>
    <name evidence="4" type="ORF">PENSTE_c002G06854</name>
</gene>
<feature type="compositionally biased region" description="Low complexity" evidence="2">
    <location>
        <begin position="400"/>
        <end position="426"/>
    </location>
</feature>
<evidence type="ECO:0000256" key="1">
    <source>
        <dbReference type="PROSITE-ProRule" id="PRU00042"/>
    </source>
</evidence>
<dbReference type="PROSITE" id="PS00028">
    <property type="entry name" value="ZINC_FINGER_C2H2_1"/>
    <property type="match status" value="1"/>
</dbReference>
<name>A0A1V6TUW5_9EURO</name>
<dbReference type="InterPro" id="IPR013087">
    <property type="entry name" value="Znf_C2H2_type"/>
</dbReference>
<feature type="compositionally biased region" description="Polar residues" evidence="2">
    <location>
        <begin position="327"/>
        <end position="336"/>
    </location>
</feature>
<reference evidence="5" key="1">
    <citation type="journal article" date="2017" name="Nat. Microbiol.">
        <title>Global analysis of biosynthetic gene clusters reveals vast potential of secondary metabolite production in Penicillium species.</title>
        <authorList>
            <person name="Nielsen J.C."/>
            <person name="Grijseels S."/>
            <person name="Prigent S."/>
            <person name="Ji B."/>
            <person name="Dainat J."/>
            <person name="Nielsen K.F."/>
            <person name="Frisvad J.C."/>
            <person name="Workman M."/>
            <person name="Nielsen J."/>
        </authorList>
    </citation>
    <scope>NUCLEOTIDE SEQUENCE [LARGE SCALE GENOMIC DNA]</scope>
    <source>
        <strain evidence="5">IBT 24891</strain>
    </source>
</reference>
<feature type="domain" description="C2H2-type" evidence="3">
    <location>
        <begin position="263"/>
        <end position="292"/>
    </location>
</feature>
<feature type="compositionally biased region" description="Low complexity" evidence="2">
    <location>
        <begin position="762"/>
        <end position="775"/>
    </location>
</feature>
<sequence>MSYPRLNDSFNMHHSTGDDFDGMENELSSDLVHSIESLATVKQQHYNPYFVSDTMDLSVASSVALDSVPSSSQPSNTYGTMTMTSDTSFGKGDQEFVASPNVPTISTGRPEDFLSHLGDWHWTEGPPSTALEPTNDILSETFNETSTVQPSTETSHSKRKGFVGLMSSNTHRRDSGPQGLLQAKGNFDNVVDLLISEQELSPQQVIQARQAMCLVDERLNRFSTQQPESSANPGGCLICGASFRIRGVFTRHIKDQHYPRVVFYCPEPGCPVKQHRKDRIRDHMRIHGNEGPPIEKKVACPAACPICHLMTNGWDKFYACVFSHHQSGGSRSGNTPSRRRSSDYSQGSQGSQTRPAGIAQPDQSQWLTVPGTIPGGDSSFPTGNTNQSHQPPVRERSSSESRIASQPRLNSNSSSRPASSTYSRSSRAARRGVQRPGQSPRDRRSRPRGPSIRNNRELRCTNCEHIFHECNRSACLSMTESRFGCHNCPNRESGRSSAMPLVTQDYQQPESYLEMNPLWHEMLNSQYLETPRTIPAAQNVQTYLPGQFLPGQYDIGSFNQNPDTRTFHGNLNQRDDVNDADVFMMRDIHSPRLSEEELLSPTSLGFKSPSTDLFTSTFPWELLSKRPKDMIPTIPSLWLYDLEPSARKEIPSPPRPSQCQCACNKMANLSRGRRVEMSFSIANGPGTTLRNRIQVVVRLLRLRGESKKKAKAKAEAEAETKLALEQAVKPILGQAKTINKMDQGAVEDEADDDDDDDEGYQSTTDSTPSRSSTSSPNHMLLYEDQPIAPSYQPEREFSFDFELQPALRRISQWTGALAPDFGCPESSDSELECADSEQLFGYFFRYIVFMITVLGRAAADHNLGPRLRD</sequence>
<feature type="compositionally biased region" description="Acidic residues" evidence="2">
    <location>
        <begin position="745"/>
        <end position="759"/>
    </location>
</feature>
<keyword evidence="1" id="KW-0862">Zinc</keyword>
<evidence type="ECO:0000259" key="3">
    <source>
        <dbReference type="PROSITE" id="PS50157"/>
    </source>
</evidence>
<feature type="region of interest" description="Disordered" evidence="2">
    <location>
        <begin position="739"/>
        <end position="778"/>
    </location>
</feature>
<keyword evidence="1" id="KW-0863">Zinc-finger</keyword>
<protein>
    <recommendedName>
        <fullName evidence="3">C2H2-type domain-containing protein</fullName>
    </recommendedName>
</protein>
<dbReference type="EMBL" id="MLKD01000002">
    <property type="protein sequence ID" value="OQE29976.1"/>
    <property type="molecule type" value="Genomic_DNA"/>
</dbReference>
<evidence type="ECO:0000256" key="2">
    <source>
        <dbReference type="SAM" id="MobiDB-lite"/>
    </source>
</evidence>
<accession>A0A1V6TUW5</accession>
<evidence type="ECO:0000313" key="5">
    <source>
        <dbReference type="Proteomes" id="UP000191285"/>
    </source>
</evidence>
<feature type="compositionally biased region" description="Low complexity" evidence="2">
    <location>
        <begin position="343"/>
        <end position="352"/>
    </location>
</feature>